<protein>
    <submittedName>
        <fullName evidence="1">Nitroreductase</fullName>
    </submittedName>
</protein>
<dbReference type="Proteomes" id="UP000308891">
    <property type="component" value="Unassembled WGS sequence"/>
</dbReference>
<dbReference type="NCBIfam" id="NF047509">
    <property type="entry name" value="Rv3131_FMN_oxido"/>
    <property type="match status" value="1"/>
</dbReference>
<dbReference type="InterPro" id="IPR000415">
    <property type="entry name" value="Nitroreductase-like"/>
</dbReference>
<dbReference type="PANTHER" id="PTHR23026">
    <property type="entry name" value="NADPH NITROREDUCTASE"/>
    <property type="match status" value="1"/>
</dbReference>
<dbReference type="EMBL" id="STGJ01000010">
    <property type="protein sequence ID" value="TIC82068.1"/>
    <property type="molecule type" value="Genomic_DNA"/>
</dbReference>
<accession>A0A4T0UT93</accession>
<dbReference type="AlphaFoldDB" id="A0A4T0UT93"/>
<evidence type="ECO:0000313" key="1">
    <source>
        <dbReference type="EMBL" id="TIC82068.1"/>
    </source>
</evidence>
<keyword evidence="2" id="KW-1185">Reference proteome</keyword>
<name>A0A4T0UT93_9NEIS</name>
<dbReference type="Gene3D" id="3.40.109.10">
    <property type="entry name" value="NADH Oxidase"/>
    <property type="match status" value="1"/>
</dbReference>
<dbReference type="InterPro" id="IPR050627">
    <property type="entry name" value="Nitroreductase/BluB"/>
</dbReference>
<dbReference type="SUPFAM" id="SSF55469">
    <property type="entry name" value="FMN-dependent nitroreductase-like"/>
    <property type="match status" value="2"/>
</dbReference>
<organism evidence="1 2">
    <name type="scientific">Crenobacter intestini</name>
    <dbReference type="NCBI Taxonomy" id="2563443"/>
    <lineage>
        <taxon>Bacteria</taxon>
        <taxon>Pseudomonadati</taxon>
        <taxon>Pseudomonadota</taxon>
        <taxon>Betaproteobacteria</taxon>
        <taxon>Neisseriales</taxon>
        <taxon>Neisseriaceae</taxon>
        <taxon>Crenobacter</taxon>
    </lineage>
</organism>
<sequence>MQADIVTSLLTRALQAPSSHNSQPWQFAVDDARIELWADRRRALPVNDPDGRELLISCGAALMTLRVAAAAAGLAARVELLPCRADADLLAHVGLSCGPADASLAWLGPGIDARRTCRHAYDGRAPEPAVAAAVVAALAEEGAGLITVDAAQRLAVGELVAEGDRIRWRDRAWRAELAMWLHGRRDGDGLALPALLAPLARAAVRKLDLGKRVAGHDRQGLTQAPWLTVVSSEEDNPRAWLMAGQALQRALLTACRHGIQASYLNQPVQLPVLRRRLQSLLGTQAFPQLLLCWGYPQAPLPVTPRRSLDSVLHPAAGEPSRVRR</sequence>
<dbReference type="GO" id="GO:0016491">
    <property type="term" value="F:oxidoreductase activity"/>
    <property type="evidence" value="ECO:0007669"/>
    <property type="project" value="InterPro"/>
</dbReference>
<dbReference type="PANTHER" id="PTHR23026:SF123">
    <property type="entry name" value="NAD(P)H NITROREDUCTASE RV3131-RELATED"/>
    <property type="match status" value="1"/>
</dbReference>
<dbReference type="RefSeq" id="WP_136553560.1">
    <property type="nucleotide sequence ID" value="NZ_STGJ01000010.1"/>
</dbReference>
<gene>
    <name evidence="1" type="ORF">E5K04_09930</name>
</gene>
<comment type="caution">
    <text evidence="1">The sequence shown here is derived from an EMBL/GenBank/DDBJ whole genome shotgun (WGS) entry which is preliminary data.</text>
</comment>
<dbReference type="OrthoDB" id="272552at2"/>
<evidence type="ECO:0000313" key="2">
    <source>
        <dbReference type="Proteomes" id="UP000308891"/>
    </source>
</evidence>
<proteinExistence type="predicted"/>
<reference evidence="1 2" key="1">
    <citation type="submission" date="2019-04" db="EMBL/GenBank/DDBJ databases">
        <title>Crenobacter sp. nov.</title>
        <authorList>
            <person name="Shi S."/>
        </authorList>
    </citation>
    <scope>NUCLEOTIDE SEQUENCE [LARGE SCALE GENOMIC DNA]</scope>
    <source>
        <strain evidence="1 2">GY 70310</strain>
    </source>
</reference>